<evidence type="ECO:0000313" key="17">
    <source>
        <dbReference type="Proteomes" id="UP000000707"/>
    </source>
</evidence>
<dbReference type="InterPro" id="IPR048867">
    <property type="entry name" value="WHD_ORC1"/>
</dbReference>
<dbReference type="GO" id="GO:0016887">
    <property type="term" value="F:ATP hydrolysis activity"/>
    <property type="evidence" value="ECO:0007669"/>
    <property type="project" value="InterPro"/>
</dbReference>
<reference evidence="16 17" key="1">
    <citation type="journal article" date="2011" name="Proc. Natl. Acad. Sci. U.S.A.">
        <title>Comparative genomics of xylose-fermenting fungi for enhanced biofuel production.</title>
        <authorList>
            <person name="Wohlbach D.J."/>
            <person name="Kuo A."/>
            <person name="Sato T.K."/>
            <person name="Potts K.M."/>
            <person name="Salamov A.A."/>
            <person name="LaButti K.M."/>
            <person name="Sun H."/>
            <person name="Clum A."/>
            <person name="Pangilinan J.L."/>
            <person name="Lindquist E.A."/>
            <person name="Lucas S."/>
            <person name="Lapidus A."/>
            <person name="Jin M."/>
            <person name="Gunawan C."/>
            <person name="Balan V."/>
            <person name="Dale B.E."/>
            <person name="Jeffries T.W."/>
            <person name="Zinkel R."/>
            <person name="Barry K.W."/>
            <person name="Grigoriev I.V."/>
            <person name="Gasch A.P."/>
        </authorList>
    </citation>
    <scope>NUCLEOTIDE SEQUENCE [LARGE SCALE GENOMIC DNA]</scope>
    <source>
        <strain evidence="17">ATCC 10573 / BCRC 21748 / CBS 615 / JCM 9827 / NBRC 10315 / NRRL Y-1498 / VKM Y-70</strain>
    </source>
</reference>
<dbReference type="OrthoDB" id="1926878at2759"/>
<dbReference type="FunFam" id="1.10.8.60:FF:000274">
    <property type="entry name" value="Origin recognition complex subunit 1"/>
    <property type="match status" value="1"/>
</dbReference>
<evidence type="ECO:0000256" key="5">
    <source>
        <dbReference type="ARBA" id="ARBA00022723"/>
    </source>
</evidence>
<dbReference type="eggNOG" id="KOG1514">
    <property type="taxonomic scope" value="Eukaryota"/>
</dbReference>
<keyword evidence="10 13" id="KW-0539">Nucleus</keyword>
<dbReference type="FunFam" id="3.40.50.300:FF:000199">
    <property type="entry name" value="Origin recognition complex subunit 1"/>
    <property type="match status" value="1"/>
</dbReference>
<dbReference type="Pfam" id="PF00004">
    <property type="entry name" value="AAA"/>
    <property type="match status" value="1"/>
</dbReference>
<evidence type="ECO:0000259" key="15">
    <source>
        <dbReference type="PROSITE" id="PS51038"/>
    </source>
</evidence>
<protein>
    <recommendedName>
        <fullName evidence="3 13">Origin recognition complex subunit 1</fullName>
    </recommendedName>
</protein>
<accession>G3AY54</accession>
<dbReference type="GO" id="GO:0033314">
    <property type="term" value="P:mitotic DNA replication checkpoint signaling"/>
    <property type="evidence" value="ECO:0007669"/>
    <property type="project" value="TreeGrafter"/>
</dbReference>
<dbReference type="Gene3D" id="1.10.8.60">
    <property type="match status" value="1"/>
</dbReference>
<evidence type="ECO:0000256" key="11">
    <source>
        <dbReference type="ARBA" id="ARBA00053599"/>
    </source>
</evidence>
<evidence type="ECO:0000256" key="12">
    <source>
        <dbReference type="ARBA" id="ARBA00062293"/>
    </source>
</evidence>
<dbReference type="GO" id="GO:0005664">
    <property type="term" value="C:nuclear origin of replication recognition complex"/>
    <property type="evidence" value="ECO:0007669"/>
    <property type="project" value="TreeGrafter"/>
</dbReference>
<evidence type="ECO:0000256" key="14">
    <source>
        <dbReference type="SAM" id="MobiDB-lite"/>
    </source>
</evidence>
<dbReference type="Pfam" id="PF01426">
    <property type="entry name" value="BAH"/>
    <property type="match status" value="1"/>
</dbReference>
<feature type="region of interest" description="Disordered" evidence="14">
    <location>
        <begin position="186"/>
        <end position="292"/>
    </location>
</feature>
<dbReference type="AlphaFoldDB" id="G3AY54"/>
<dbReference type="PROSITE" id="PS51038">
    <property type="entry name" value="BAH"/>
    <property type="match status" value="1"/>
</dbReference>
<evidence type="ECO:0000256" key="1">
    <source>
        <dbReference type="ARBA" id="ARBA00004123"/>
    </source>
</evidence>
<keyword evidence="8" id="KW-0460">Magnesium</keyword>
<dbReference type="InterPro" id="IPR027417">
    <property type="entry name" value="P-loop_NTPase"/>
</dbReference>
<evidence type="ECO:0000256" key="2">
    <source>
        <dbReference type="ARBA" id="ARBA00008398"/>
    </source>
</evidence>
<dbReference type="STRING" id="590646.G3AY54"/>
<evidence type="ECO:0000256" key="13">
    <source>
        <dbReference type="RuleBase" id="RU365058"/>
    </source>
</evidence>
<feature type="compositionally biased region" description="Polar residues" evidence="14">
    <location>
        <begin position="199"/>
        <end position="217"/>
    </location>
</feature>
<keyword evidence="7 13" id="KW-0067">ATP-binding</keyword>
<name>G3AY54_CANTC</name>
<comment type="subunit">
    <text evidence="12 13">ORC is composed of six subunits.</text>
</comment>
<gene>
    <name evidence="16" type="ORF">CANTEDRAFT_118425</name>
</gene>
<feature type="compositionally biased region" description="Acidic residues" evidence="14">
    <location>
        <begin position="230"/>
        <end position="249"/>
    </location>
</feature>
<keyword evidence="9 13" id="KW-0238">DNA-binding</keyword>
<dbReference type="InterPro" id="IPR041083">
    <property type="entry name" value="AAA_lid_10"/>
</dbReference>
<dbReference type="InterPro" id="IPR003959">
    <property type="entry name" value="ATPase_AAA_core"/>
</dbReference>
<comment type="similarity">
    <text evidence="2 13">Belongs to the ORC1 family.</text>
</comment>
<dbReference type="InterPro" id="IPR001025">
    <property type="entry name" value="BAH_dom"/>
</dbReference>
<dbReference type="GO" id="GO:0005524">
    <property type="term" value="F:ATP binding"/>
    <property type="evidence" value="ECO:0007669"/>
    <property type="project" value="UniProtKB-KW"/>
</dbReference>
<dbReference type="GO" id="GO:0046872">
    <property type="term" value="F:metal ion binding"/>
    <property type="evidence" value="ECO:0007669"/>
    <property type="project" value="UniProtKB-KW"/>
</dbReference>
<dbReference type="PANTHER" id="PTHR10763:SF23">
    <property type="entry name" value="ORIGIN RECOGNITION COMPLEX SUBUNIT 1"/>
    <property type="match status" value="1"/>
</dbReference>
<dbReference type="Gene3D" id="3.40.50.300">
    <property type="entry name" value="P-loop containing nucleotide triphosphate hydrolases"/>
    <property type="match status" value="1"/>
</dbReference>
<dbReference type="HOGENOM" id="CLU_012774_1_1_1"/>
<dbReference type="Pfam" id="PF17872">
    <property type="entry name" value="AAA_lid_10"/>
    <property type="match status" value="1"/>
</dbReference>
<evidence type="ECO:0000256" key="8">
    <source>
        <dbReference type="ARBA" id="ARBA00022842"/>
    </source>
</evidence>
<feature type="domain" description="BAH" evidence="15">
    <location>
        <begin position="49"/>
        <end position="165"/>
    </location>
</feature>
<dbReference type="GO" id="GO:0003688">
    <property type="term" value="F:DNA replication origin binding"/>
    <property type="evidence" value="ECO:0007669"/>
    <property type="project" value="UniProtKB-ARBA"/>
</dbReference>
<evidence type="ECO:0000256" key="3">
    <source>
        <dbReference type="ARBA" id="ARBA00019081"/>
    </source>
</evidence>
<keyword evidence="6 13" id="KW-0547">Nucleotide-binding</keyword>
<comment type="subcellular location">
    <subcellularLocation>
        <location evidence="1 13">Nucleus</location>
    </subcellularLocation>
</comment>
<dbReference type="GO" id="GO:0006270">
    <property type="term" value="P:DNA replication initiation"/>
    <property type="evidence" value="ECO:0007669"/>
    <property type="project" value="TreeGrafter"/>
</dbReference>
<dbReference type="EMBL" id="GL996512">
    <property type="protein sequence ID" value="EGV65772.1"/>
    <property type="molecule type" value="Genomic_DNA"/>
</dbReference>
<keyword evidence="5" id="KW-0479">Metal-binding</keyword>
<proteinExistence type="inferred from homology"/>
<evidence type="ECO:0000256" key="7">
    <source>
        <dbReference type="ARBA" id="ARBA00022840"/>
    </source>
</evidence>
<comment type="function">
    <text evidence="11">Component of the origin recognition complex (ORC) that binds origins of replication. It has a role in both chromosomal replication and mating type transcriptional silencing. Binds to the ARS consensus sequence (ACS) of origins of replication in an ATP-dependent manner.</text>
</comment>
<sequence length="763" mass="86103">MLPINKLKGWTYSFLESEDNGDNESPRRSGRRRGAVSNKIMIKRDKDGLELKAGDSIEVQQQKISDTQIALIISIEFGISSVVKLEVLWFNRSSEIDLTINSDRSLEEKELFITPFKDIIPVDVVKENVNVMTHEAYMELSKKEHRAYFCRMASDEDGQHLSQPLSYDVVLATLKQDPKTLVELIGDMTEENDKKQRTETPTQKRNPEASESASQKARQSEKKLINISSEESDSEDDRDVEEIDLDSSDEEFHSAQTSPKKRRATSKPTTPRKTSLRKPRAPPQNDRGFQESEEFMKKVLGRKVMIYNSLPVPTLSSPKKRTKKNDSTYGNLDTSSTAFKDLKKKLHTSAKLSSLPCREDEFTTLYLNVENSIKEQTGCCLYISGTPGIGKTATIQEVMSSMEDLKEKGEVNDFDYVEINALKLINPNYAYSVLWSKISGLDVSPSYAALFLDAYFKEDSPSKKPIVVMVDELDSMATKKQNVMYNFFNWPTYPNSKLIVLAVANTMDLPERVLTNKISSRLGMRRIQFIGYTFEQLGCIIDHRLSMIQRQSKQKVIIESDAINFASRKVASVSGDARRALQICRRAVEIAELEYQTSANGDEHSSDVFHVKIPHIAKAINESTNSPIAQYVASLSMASKLILCALLLRQRRSGLAENPLGDIIDEIKILLRMASSKSLRLSGTISGHIDVAEALLDGRMTNDQAKTSIRIENFKFLIFELIENGILNAQDIKSERYRLVSLNVSQDEVMSTLKRDDQVSGFL</sequence>
<dbReference type="Gene3D" id="2.30.30.490">
    <property type="match status" value="1"/>
</dbReference>
<comment type="function">
    <text evidence="13">Component of the origin recognition complex (ORC) that binds origins of replication. DNA-binding is ATP-dependent, however specific DNA sequences that define origins of replication have not been identified so far. ORC is required to assemble the pre-replication complex necessary to initiate DNA replication.</text>
</comment>
<evidence type="ECO:0000256" key="9">
    <source>
        <dbReference type="ARBA" id="ARBA00023125"/>
    </source>
</evidence>
<dbReference type="SUPFAM" id="SSF52540">
    <property type="entry name" value="P-loop containing nucleoside triphosphate hydrolases"/>
    <property type="match status" value="1"/>
</dbReference>
<evidence type="ECO:0000256" key="10">
    <source>
        <dbReference type="ARBA" id="ARBA00023242"/>
    </source>
</evidence>
<evidence type="ECO:0000313" key="16">
    <source>
        <dbReference type="EMBL" id="EGV65772.1"/>
    </source>
</evidence>
<keyword evidence="17" id="KW-1185">Reference proteome</keyword>
<dbReference type="InterPro" id="IPR043151">
    <property type="entry name" value="BAH_sf"/>
</dbReference>
<dbReference type="GO" id="GO:0003682">
    <property type="term" value="F:chromatin binding"/>
    <property type="evidence" value="ECO:0007669"/>
    <property type="project" value="InterPro"/>
</dbReference>
<dbReference type="SUPFAM" id="SSF82061">
    <property type="entry name" value="BAH domain"/>
    <property type="match status" value="1"/>
</dbReference>
<dbReference type="PANTHER" id="PTHR10763">
    <property type="entry name" value="CELL DIVISION CONTROL PROTEIN 6-RELATED"/>
    <property type="match status" value="1"/>
</dbReference>
<organism evidence="17">
    <name type="scientific">Candida tenuis (strain ATCC 10573 / BCRC 21748 / CBS 615 / JCM 9827 / NBRC 10315 / NRRL Y-1498 / VKM Y-70)</name>
    <name type="common">Yeast</name>
    <name type="synonym">Yamadazyma tenuis</name>
    <dbReference type="NCBI Taxonomy" id="590646"/>
    <lineage>
        <taxon>Eukaryota</taxon>
        <taxon>Fungi</taxon>
        <taxon>Dikarya</taxon>
        <taxon>Ascomycota</taxon>
        <taxon>Saccharomycotina</taxon>
        <taxon>Pichiomycetes</taxon>
        <taxon>Debaryomycetaceae</taxon>
        <taxon>Yamadazyma</taxon>
    </lineage>
</organism>
<keyword evidence="4 13" id="KW-0235">DNA replication</keyword>
<keyword evidence="16" id="KW-0378">Hydrolase</keyword>
<dbReference type="SMART" id="SM00439">
    <property type="entry name" value="BAH"/>
    <property type="match status" value="1"/>
</dbReference>
<evidence type="ECO:0000256" key="4">
    <source>
        <dbReference type="ARBA" id="ARBA00022705"/>
    </source>
</evidence>
<dbReference type="Proteomes" id="UP000000707">
    <property type="component" value="Unassembled WGS sequence"/>
</dbReference>
<dbReference type="InterPro" id="IPR050311">
    <property type="entry name" value="ORC1/CDC6"/>
</dbReference>
<dbReference type="CDD" id="cd00009">
    <property type="entry name" value="AAA"/>
    <property type="match status" value="1"/>
</dbReference>
<evidence type="ECO:0000256" key="6">
    <source>
        <dbReference type="ARBA" id="ARBA00022741"/>
    </source>
</evidence>
<dbReference type="Pfam" id="PF21312">
    <property type="entry name" value="WHD_ORC1"/>
    <property type="match status" value="1"/>
</dbReference>